<name>A0A2U0UGV6_9BACT</name>
<comment type="caution">
    <text evidence="1">The sequence shown here is derived from an EMBL/GenBank/DDBJ whole genome shotgun (WGS) entry which is preliminary data.</text>
</comment>
<dbReference type="EMBL" id="QENY01000005">
    <property type="protein sequence ID" value="PVX56892.1"/>
    <property type="molecule type" value="Genomic_DNA"/>
</dbReference>
<dbReference type="AlphaFoldDB" id="A0A2U0UGV6"/>
<keyword evidence="2" id="KW-1185">Reference proteome</keyword>
<gene>
    <name evidence="1" type="ORF">C7379_10511</name>
</gene>
<sequence>MTVEQLQGVVPILMLAKSVQAVEPVRELSYFSPKDIEPLLYDKLKSAKKLLDRAKRLTVTKRDVEKINFILLSVDRILK</sequence>
<protein>
    <submittedName>
        <fullName evidence="1">Uncharacterized protein</fullName>
    </submittedName>
</protein>
<reference evidence="1 2" key="1">
    <citation type="submission" date="2018-05" db="EMBL/GenBank/DDBJ databases">
        <title>Genomic Encyclopedia of Type Strains, Phase IV (KMG-IV): sequencing the most valuable type-strain genomes for metagenomic binning, comparative biology and taxonomic classification.</title>
        <authorList>
            <person name="Goeker M."/>
        </authorList>
    </citation>
    <scope>NUCLEOTIDE SEQUENCE [LARGE SCALE GENOMIC DNA]</scope>
    <source>
        <strain evidence="1 2">DSM 100333</strain>
    </source>
</reference>
<evidence type="ECO:0000313" key="2">
    <source>
        <dbReference type="Proteomes" id="UP000245870"/>
    </source>
</evidence>
<dbReference type="Proteomes" id="UP000245870">
    <property type="component" value="Unassembled WGS sequence"/>
</dbReference>
<accession>A0A2U0UGV6</accession>
<evidence type="ECO:0000313" key="1">
    <source>
        <dbReference type="EMBL" id="PVX56892.1"/>
    </source>
</evidence>
<proteinExistence type="predicted"/>
<organism evidence="1 2">
    <name type="scientific">Hallella colorans</name>
    <dbReference type="NCBI Taxonomy" id="1703337"/>
    <lineage>
        <taxon>Bacteria</taxon>
        <taxon>Pseudomonadati</taxon>
        <taxon>Bacteroidota</taxon>
        <taxon>Bacteroidia</taxon>
        <taxon>Bacteroidales</taxon>
        <taxon>Prevotellaceae</taxon>
        <taxon>Hallella</taxon>
    </lineage>
</organism>